<feature type="transmembrane region" description="Helical" evidence="2">
    <location>
        <begin position="65"/>
        <end position="84"/>
    </location>
</feature>
<keyword evidence="2" id="KW-0812">Transmembrane</keyword>
<dbReference type="AlphaFoldDB" id="A0A0S4QH24"/>
<dbReference type="RefSeq" id="WP_193209883.1">
    <property type="nucleotide sequence ID" value="NZ_FAOZ01000001.1"/>
</dbReference>
<feature type="transmembrane region" description="Helical" evidence="2">
    <location>
        <begin position="34"/>
        <end position="53"/>
    </location>
</feature>
<gene>
    <name evidence="3" type="ORF">Ga0074812_101443</name>
</gene>
<keyword evidence="4" id="KW-1185">Reference proteome</keyword>
<keyword evidence="2" id="KW-0472">Membrane</keyword>
<evidence type="ECO:0000313" key="4">
    <source>
        <dbReference type="Proteomes" id="UP000198802"/>
    </source>
</evidence>
<name>A0A0S4QH24_9ACTN</name>
<organism evidence="3 4">
    <name type="scientific">Parafrankia irregularis</name>
    <dbReference type="NCBI Taxonomy" id="795642"/>
    <lineage>
        <taxon>Bacteria</taxon>
        <taxon>Bacillati</taxon>
        <taxon>Actinomycetota</taxon>
        <taxon>Actinomycetes</taxon>
        <taxon>Frankiales</taxon>
        <taxon>Frankiaceae</taxon>
        <taxon>Parafrankia</taxon>
    </lineage>
</organism>
<evidence type="ECO:0000256" key="2">
    <source>
        <dbReference type="SAM" id="Phobius"/>
    </source>
</evidence>
<accession>A0A0S4QH24</accession>
<dbReference type="Proteomes" id="UP000198802">
    <property type="component" value="Unassembled WGS sequence"/>
</dbReference>
<reference evidence="4" key="1">
    <citation type="submission" date="2015-11" db="EMBL/GenBank/DDBJ databases">
        <authorList>
            <person name="Varghese N."/>
        </authorList>
    </citation>
    <scope>NUCLEOTIDE SEQUENCE [LARGE SCALE GENOMIC DNA]</scope>
    <source>
        <strain evidence="4">DSM 45899</strain>
    </source>
</reference>
<proteinExistence type="predicted"/>
<protein>
    <recommendedName>
        <fullName evidence="5">GlsB/YeaQ/YmgE family stress response membrane protein</fullName>
    </recommendedName>
</protein>
<evidence type="ECO:0000256" key="1">
    <source>
        <dbReference type="SAM" id="MobiDB-lite"/>
    </source>
</evidence>
<evidence type="ECO:0000313" key="3">
    <source>
        <dbReference type="EMBL" id="CUU53942.1"/>
    </source>
</evidence>
<dbReference type="EMBL" id="FAOZ01000001">
    <property type="protein sequence ID" value="CUU53942.1"/>
    <property type="molecule type" value="Genomic_DNA"/>
</dbReference>
<sequence>MLWFVLTSIAVGLPVSVAARAVLPGSRPLALRTVAVLGILGALVGAAVGRALLGDGGLTAHPIRRELGGPVLGAALAVLIGWGFRLHTYRSGPRPPRVRPWSEHRDAAPQPVSATFARQPAAATRPPAAATRPSVTATQPSATRAQPPAASASPPD</sequence>
<feature type="region of interest" description="Disordered" evidence="1">
    <location>
        <begin position="89"/>
        <end position="156"/>
    </location>
</feature>
<evidence type="ECO:0008006" key="5">
    <source>
        <dbReference type="Google" id="ProtNLM"/>
    </source>
</evidence>
<feature type="compositionally biased region" description="Low complexity" evidence="1">
    <location>
        <begin position="114"/>
        <end position="156"/>
    </location>
</feature>
<keyword evidence="2" id="KW-1133">Transmembrane helix</keyword>